<keyword evidence="1" id="KW-0812">Transmembrane</keyword>
<evidence type="ECO:0000256" key="1">
    <source>
        <dbReference type="SAM" id="Phobius"/>
    </source>
</evidence>
<reference evidence="3" key="2">
    <citation type="submission" date="2023-11" db="UniProtKB">
        <authorList>
            <consortium name="WormBaseParasite"/>
        </authorList>
    </citation>
    <scope>IDENTIFICATION</scope>
</reference>
<sequence length="189" mass="21504">MVKKHILYKFTYQIYSGSVSVKKTFNQSNSVHRKSNLSEISKCILTHVHKKLYYKVHCLFALNDSTDDDHDFIGGKHNNAKEFVLFLYLYTAYSHVNWSDHHSSIDSCSRIPNIFEVNYIAAMSDTANTIFSVLMGLSLVVALYLNGQSLKLCDDTMAKSFLPVRLALTTWSLVALLYLSISIAIQLEH</sequence>
<protein>
    <submittedName>
        <fullName evidence="3">Uncharacterized protein</fullName>
    </submittedName>
</protein>
<organism evidence="2 3">
    <name type="scientific">Trichobilharzia regenti</name>
    <name type="common">Nasal bird schistosome</name>
    <dbReference type="NCBI Taxonomy" id="157069"/>
    <lineage>
        <taxon>Eukaryota</taxon>
        <taxon>Metazoa</taxon>
        <taxon>Spiralia</taxon>
        <taxon>Lophotrochozoa</taxon>
        <taxon>Platyhelminthes</taxon>
        <taxon>Trematoda</taxon>
        <taxon>Digenea</taxon>
        <taxon>Strigeidida</taxon>
        <taxon>Schistosomatoidea</taxon>
        <taxon>Schistosomatidae</taxon>
        <taxon>Trichobilharzia</taxon>
    </lineage>
</organism>
<name>A0AA85J3S6_TRIRE</name>
<dbReference type="Proteomes" id="UP000050795">
    <property type="component" value="Unassembled WGS sequence"/>
</dbReference>
<dbReference type="AlphaFoldDB" id="A0AA85J3S6"/>
<feature type="transmembrane region" description="Helical" evidence="1">
    <location>
        <begin position="166"/>
        <end position="187"/>
    </location>
</feature>
<dbReference type="WBParaSite" id="TREG1_128650.1">
    <property type="protein sequence ID" value="TREG1_128650.1"/>
    <property type="gene ID" value="TREG1_128650"/>
</dbReference>
<keyword evidence="1" id="KW-1133">Transmembrane helix</keyword>
<keyword evidence="2" id="KW-1185">Reference proteome</keyword>
<evidence type="ECO:0000313" key="3">
    <source>
        <dbReference type="WBParaSite" id="TREG1_128650.1"/>
    </source>
</evidence>
<evidence type="ECO:0000313" key="2">
    <source>
        <dbReference type="Proteomes" id="UP000050795"/>
    </source>
</evidence>
<proteinExistence type="predicted"/>
<accession>A0AA85J3S6</accession>
<reference evidence="2" key="1">
    <citation type="submission" date="2022-06" db="EMBL/GenBank/DDBJ databases">
        <authorList>
            <person name="Berger JAMES D."/>
            <person name="Berger JAMES D."/>
        </authorList>
    </citation>
    <scope>NUCLEOTIDE SEQUENCE [LARGE SCALE GENOMIC DNA]</scope>
</reference>
<keyword evidence="1" id="KW-0472">Membrane</keyword>
<feature type="transmembrane region" description="Helical" evidence="1">
    <location>
        <begin position="127"/>
        <end position="146"/>
    </location>
</feature>